<feature type="non-terminal residue" evidence="2">
    <location>
        <position position="1"/>
    </location>
</feature>
<dbReference type="EMBL" id="KT274142">
    <property type="protein sequence ID" value="ALG03292.1"/>
    <property type="molecule type" value="Genomic_DNA"/>
</dbReference>
<dbReference type="InterPro" id="IPR011045">
    <property type="entry name" value="N2O_reductase_N"/>
</dbReference>
<organism evidence="2">
    <name type="scientific">Prorocentrum donghaiense</name>
    <dbReference type="NCBI Taxonomy" id="257771"/>
    <lineage>
        <taxon>Eukaryota</taxon>
        <taxon>Sar</taxon>
        <taxon>Alveolata</taxon>
        <taxon>Dinophyceae</taxon>
        <taxon>Prorocentrales</taxon>
        <taxon>Prorocentraceae</taxon>
        <taxon>Prorocentrum</taxon>
    </lineage>
</organism>
<sequence>HVIDYDDATSPEVLSSYVIDMGGSTLTDIEVCGDMLLIAVVADTKTDNGMVKIYSAVQRSSPAAPSLQQTVTVGPLPDMLLPNSNCTVLAVANEGEGSDSSGTLVDPESSVSLVDLSDYSVSTVSLDTGATDAQLEADGVHLPLSLNAMEYFDDYGVASADVNWTAARAAYTPATQLEPEYLVWSSDDSKLYVNLQENSALVTISVANGAGTVDSIEAYGLKDWSSSGGTEGIDTVGDDACTLAFKPGFKTMRMPDAIAIAEVDGVPYIFTADEGDDKEYGNFEEKQKFKDVLEDSSTFTSDFPNFSAAGSEGMSDAFTNFGGTTMRITIGSTGVNYSTPSAPTFKGAV</sequence>
<dbReference type="InterPro" id="IPR055188">
    <property type="entry name" value="Choice_anch_I"/>
</dbReference>
<dbReference type="SUPFAM" id="SSF50974">
    <property type="entry name" value="Nitrous oxide reductase, N-terminal domain"/>
    <property type="match status" value="1"/>
</dbReference>
<name>A0A0N9HCA3_9DINO</name>
<evidence type="ECO:0000259" key="1">
    <source>
        <dbReference type="Pfam" id="PF22494"/>
    </source>
</evidence>
<feature type="non-terminal residue" evidence="2">
    <location>
        <position position="349"/>
    </location>
</feature>
<protein>
    <submittedName>
        <fullName evidence="2">Alkaline phosphatase</fullName>
    </submittedName>
</protein>
<dbReference type="PANTHER" id="PTHR46928">
    <property type="entry name" value="MESENCHYME-SPECIFIC CELL SURFACE GLYCOPROTEIN"/>
    <property type="match status" value="1"/>
</dbReference>
<accession>A0A0N9HCA3</accession>
<dbReference type="InterPro" id="IPR052956">
    <property type="entry name" value="Mesenchyme-surface_protein"/>
</dbReference>
<dbReference type="AlphaFoldDB" id="A0A0N9HCA3"/>
<dbReference type="PANTHER" id="PTHR46928:SF1">
    <property type="entry name" value="MESENCHYME-SPECIFIC CELL SURFACE GLYCOPROTEIN"/>
    <property type="match status" value="1"/>
</dbReference>
<proteinExistence type="predicted"/>
<reference evidence="2" key="1">
    <citation type="journal article" date="2015" name="Front. Microbiol.">
        <title>Rapidly diverging evolution of an atypical alkaline phosphatase (PhoA(aty)) in marine phytoplankton: insights from dinoflagellate alkaline phosphatases.</title>
        <authorList>
            <person name="Lin X."/>
            <person name="Wang L."/>
            <person name="Shi X."/>
            <person name="Lin S."/>
        </authorList>
    </citation>
    <scope>NUCLEOTIDE SEQUENCE</scope>
</reference>
<evidence type="ECO:0000313" key="2">
    <source>
        <dbReference type="EMBL" id="ALG03292.1"/>
    </source>
</evidence>
<dbReference type="Pfam" id="PF22494">
    <property type="entry name" value="choice_anch_I"/>
    <property type="match status" value="1"/>
</dbReference>
<feature type="domain" description="Choice-of-anchor I" evidence="1">
    <location>
        <begin position="33"/>
        <end position="307"/>
    </location>
</feature>